<feature type="non-terminal residue" evidence="10">
    <location>
        <position position="1054"/>
    </location>
</feature>
<dbReference type="Gene3D" id="3.40.366.10">
    <property type="entry name" value="Malonyl-Coenzyme A Acyl Carrier Protein, domain 2"/>
    <property type="match status" value="1"/>
</dbReference>
<evidence type="ECO:0000256" key="4">
    <source>
        <dbReference type="ARBA" id="ARBA00023194"/>
    </source>
</evidence>
<organism evidence="10 11">
    <name type="scientific">Streptomyces coerulescens</name>
    <dbReference type="NCBI Taxonomy" id="29304"/>
    <lineage>
        <taxon>Bacteria</taxon>
        <taxon>Bacillati</taxon>
        <taxon>Actinomycetota</taxon>
        <taxon>Actinomycetes</taxon>
        <taxon>Kitasatosporales</taxon>
        <taxon>Streptomycetaceae</taxon>
        <taxon>Streptomyces</taxon>
    </lineage>
</organism>
<dbReference type="PROSITE" id="PS50075">
    <property type="entry name" value="CARRIER"/>
    <property type="match status" value="1"/>
</dbReference>
<keyword evidence="6" id="KW-0012">Acyltransferase</keyword>
<gene>
    <name evidence="10" type="ORF">ACFPQ9_23100</name>
</gene>
<dbReference type="InterPro" id="IPR016036">
    <property type="entry name" value="Malonyl_transacylase_ACP-bd"/>
</dbReference>
<evidence type="ECO:0000259" key="8">
    <source>
        <dbReference type="PROSITE" id="PS50075"/>
    </source>
</evidence>
<evidence type="ECO:0000256" key="6">
    <source>
        <dbReference type="ARBA" id="ARBA00023315"/>
    </source>
</evidence>
<dbReference type="InterPro" id="IPR001227">
    <property type="entry name" value="Ac_transferase_dom_sf"/>
</dbReference>
<dbReference type="Gene3D" id="3.30.70.3290">
    <property type="match status" value="2"/>
</dbReference>
<dbReference type="Proteomes" id="UP001596263">
    <property type="component" value="Unassembled WGS sequence"/>
</dbReference>
<dbReference type="Pfam" id="PF00698">
    <property type="entry name" value="Acyl_transf_1"/>
    <property type="match status" value="1"/>
</dbReference>
<keyword evidence="3" id="KW-0808">Transferase</keyword>
<comment type="caution">
    <text evidence="10">The sequence shown here is derived from an EMBL/GenBank/DDBJ whole genome shotgun (WGS) entry which is preliminary data.</text>
</comment>
<dbReference type="PROSITE" id="PS00606">
    <property type="entry name" value="KS3_1"/>
    <property type="match status" value="1"/>
</dbReference>
<dbReference type="InterPro" id="IPR032821">
    <property type="entry name" value="PKS_assoc"/>
</dbReference>
<reference evidence="11" key="1">
    <citation type="journal article" date="2019" name="Int. J. Syst. Evol. Microbiol.">
        <title>The Global Catalogue of Microorganisms (GCM) 10K type strain sequencing project: providing services to taxonomists for standard genome sequencing and annotation.</title>
        <authorList>
            <consortium name="The Broad Institute Genomics Platform"/>
            <consortium name="The Broad Institute Genome Sequencing Center for Infectious Disease"/>
            <person name="Wu L."/>
            <person name="Ma J."/>
        </authorList>
    </citation>
    <scope>NUCLEOTIDE SEQUENCE [LARGE SCALE GENOMIC DNA]</scope>
    <source>
        <strain evidence="11">KCTC 42586</strain>
    </source>
</reference>
<dbReference type="PROSITE" id="PS52004">
    <property type="entry name" value="KS3_2"/>
    <property type="match status" value="1"/>
</dbReference>
<dbReference type="PANTHER" id="PTHR43775">
    <property type="entry name" value="FATTY ACID SYNTHASE"/>
    <property type="match status" value="1"/>
</dbReference>
<dbReference type="InterPro" id="IPR016035">
    <property type="entry name" value="Acyl_Trfase/lysoPLipase"/>
</dbReference>
<dbReference type="InterPro" id="IPR036736">
    <property type="entry name" value="ACP-like_sf"/>
</dbReference>
<proteinExistence type="predicted"/>
<dbReference type="InterPro" id="IPR050091">
    <property type="entry name" value="PKS_NRPS_Biosynth_Enz"/>
</dbReference>
<feature type="domain" description="Carrier" evidence="8">
    <location>
        <begin position="474"/>
        <end position="550"/>
    </location>
</feature>
<accession>A0ABW0CNC1</accession>
<dbReference type="SUPFAM" id="SSF53901">
    <property type="entry name" value="Thiolase-like"/>
    <property type="match status" value="1"/>
</dbReference>
<feature type="region of interest" description="Disordered" evidence="7">
    <location>
        <begin position="1"/>
        <end position="21"/>
    </location>
</feature>
<keyword evidence="1" id="KW-0596">Phosphopantetheine</keyword>
<dbReference type="RefSeq" id="WP_380856306.1">
    <property type="nucleotide sequence ID" value="NZ_JBHSKM010000017.1"/>
</dbReference>
<dbReference type="InterPro" id="IPR014030">
    <property type="entry name" value="Ketoacyl_synth_N"/>
</dbReference>
<name>A0ABW0CNC1_STRCD</name>
<protein>
    <submittedName>
        <fullName evidence="10">Beta-ketoacyl synthase N-terminal-like domain-containing protein</fullName>
    </submittedName>
</protein>
<feature type="compositionally biased region" description="Polar residues" evidence="7">
    <location>
        <begin position="1"/>
        <end position="11"/>
    </location>
</feature>
<dbReference type="InterPro" id="IPR018201">
    <property type="entry name" value="Ketoacyl_synth_AS"/>
</dbReference>
<dbReference type="SUPFAM" id="SSF52151">
    <property type="entry name" value="FabD/lysophospholipase-like"/>
    <property type="match status" value="1"/>
</dbReference>
<dbReference type="Pfam" id="PF16197">
    <property type="entry name" value="KAsynt_C_assoc"/>
    <property type="match status" value="1"/>
</dbReference>
<evidence type="ECO:0000256" key="2">
    <source>
        <dbReference type="ARBA" id="ARBA00022553"/>
    </source>
</evidence>
<dbReference type="CDD" id="cd00833">
    <property type="entry name" value="PKS"/>
    <property type="match status" value="1"/>
</dbReference>
<dbReference type="InterPro" id="IPR014043">
    <property type="entry name" value="Acyl_transferase_dom"/>
</dbReference>
<dbReference type="SUPFAM" id="SSF55048">
    <property type="entry name" value="Probable ACP-binding domain of malonyl-CoA ACP transacylase"/>
    <property type="match status" value="1"/>
</dbReference>
<dbReference type="SMART" id="SM00823">
    <property type="entry name" value="PKS_PP"/>
    <property type="match status" value="1"/>
</dbReference>
<evidence type="ECO:0000256" key="5">
    <source>
        <dbReference type="ARBA" id="ARBA00023268"/>
    </source>
</evidence>
<evidence type="ECO:0000256" key="7">
    <source>
        <dbReference type="SAM" id="MobiDB-lite"/>
    </source>
</evidence>
<keyword evidence="4" id="KW-0045">Antibiotic biosynthesis</keyword>
<keyword evidence="2" id="KW-0597">Phosphoprotein</keyword>
<evidence type="ECO:0000256" key="1">
    <source>
        <dbReference type="ARBA" id="ARBA00022450"/>
    </source>
</evidence>
<dbReference type="SMART" id="SM00825">
    <property type="entry name" value="PKS_KS"/>
    <property type="match status" value="1"/>
</dbReference>
<dbReference type="PANTHER" id="PTHR43775:SF51">
    <property type="entry name" value="INACTIVE PHENOLPHTHIOCEROL SYNTHESIS POLYKETIDE SYNTHASE TYPE I PKS1-RELATED"/>
    <property type="match status" value="1"/>
</dbReference>
<evidence type="ECO:0000313" key="11">
    <source>
        <dbReference type="Proteomes" id="UP001596263"/>
    </source>
</evidence>
<dbReference type="InterPro" id="IPR009081">
    <property type="entry name" value="PP-bd_ACP"/>
</dbReference>
<sequence>MSEQARSTSATHPFAGTPRPWLLTGRGTLAVREQARILRSLVTDGAPDRIAAALLHGVDPAHPCRAAVTAAGPDELAAALDALADGTPTDHVTEGRATARDSQPVFVFPGHGSQWPGMARELLDTSPVFARRMEECADALAPHLGHNPVDVLRGAHALTTPDVTQPTLFAVMVSLAALWESVGVRPAAVVGHSLGEVAAACVAGALTLDDAARVAASWGTAQLELHGRGGMVSALMPVELLRERLAAWHGRLHLAAVNGPDNGVVSGDADAAAELVTELTAEGIRARAVDYGVAAHSPHIDEITDRIRADLATLTPRPARVPLYAASAGTALDGVTLDADHWTAALRGTVEFVAAVETALDAGHRHFLEISPHPLLTPGLETVLTRAGVTGTVHSTLRRDAGDADRFLRAMAAYWSTGGDPDWTALHDPDTDPADLPAELATAATIEDPETTGTPLGVQAAALHDRLGDLPEPDRRGALVDLVRTRLADLLELHGGAPAHLSFRDQGVESATAVALRDRLRAATGLPLAPTVAFDYPTPAALGHHLYEQLYGTIAADAGTPAGHTPSDEPIAVVGMACRFAGDADSPEALWQLLLDGTDAVTPLPDDRGWDIEGRYDPSGTAPGGFLQREGGFLRTAADFDAAFFGISPREALAMDPQQRLLLETTWEALERAGIDPTALRGTATGVYLGLMTADYDRAAAHATTDVAGHVLTGNAVSVASGRISYTLGLEGPALTVDTACSSSLVALHLACEALRGGAATTALAGGATVLPSLEMFAEFSRQRALAPDGRCKAFSARADGFSLSEGAGMLVLMPLSEARRQGREVLAVIRGSAINQDGASNGLTAPNGPAQQRVVRQALANAGLRPADVDAVEAHGTGTRLGDPIEAHALAAAYGRDREEPLWLGSVKSNIGHTQAAAGVAGVIKMVMALRAERLPRTLHADEPSAHIDWTHGTLRLLQDEQPWVRGERPRRAGVSSFGISGTNAHLVLEEVPETEESAEAPVTHLPVVPWPLSARGEQALRDQRDRLTALQADPLDVGLSLATTRATLEHRA</sequence>
<feature type="domain" description="Ketosynthase family 3 (KS3)" evidence="9">
    <location>
        <begin position="568"/>
        <end position="992"/>
    </location>
</feature>
<dbReference type="Pfam" id="PF00109">
    <property type="entry name" value="ketoacyl-synt"/>
    <property type="match status" value="1"/>
</dbReference>
<evidence type="ECO:0000313" key="10">
    <source>
        <dbReference type="EMBL" id="MFC5216731.1"/>
    </source>
</evidence>
<keyword evidence="5" id="KW-0511">Multifunctional enzyme</keyword>
<evidence type="ECO:0000256" key="3">
    <source>
        <dbReference type="ARBA" id="ARBA00022679"/>
    </source>
</evidence>
<dbReference type="Gene3D" id="3.40.47.10">
    <property type="match status" value="1"/>
</dbReference>
<dbReference type="EMBL" id="JBHSKM010000017">
    <property type="protein sequence ID" value="MFC5216731.1"/>
    <property type="molecule type" value="Genomic_DNA"/>
</dbReference>
<dbReference type="InterPro" id="IPR014031">
    <property type="entry name" value="Ketoacyl_synth_C"/>
</dbReference>
<dbReference type="InterPro" id="IPR016039">
    <property type="entry name" value="Thiolase-like"/>
</dbReference>
<dbReference type="InterPro" id="IPR020806">
    <property type="entry name" value="PKS_PP-bd"/>
</dbReference>
<dbReference type="InterPro" id="IPR020841">
    <property type="entry name" value="PKS_Beta-ketoAc_synthase_dom"/>
</dbReference>
<dbReference type="Pfam" id="PF00550">
    <property type="entry name" value="PP-binding"/>
    <property type="match status" value="1"/>
</dbReference>
<dbReference type="Gene3D" id="1.10.1200.10">
    <property type="entry name" value="ACP-like"/>
    <property type="match status" value="1"/>
</dbReference>
<dbReference type="SUPFAM" id="SSF47336">
    <property type="entry name" value="ACP-like"/>
    <property type="match status" value="1"/>
</dbReference>
<keyword evidence="11" id="KW-1185">Reference proteome</keyword>
<dbReference type="Pfam" id="PF02801">
    <property type="entry name" value="Ketoacyl-synt_C"/>
    <property type="match status" value="1"/>
</dbReference>
<dbReference type="SMART" id="SM00827">
    <property type="entry name" value="PKS_AT"/>
    <property type="match status" value="1"/>
</dbReference>
<evidence type="ECO:0000259" key="9">
    <source>
        <dbReference type="PROSITE" id="PS52004"/>
    </source>
</evidence>